<comment type="caution">
    <text evidence="1">The sequence shown here is derived from an EMBL/GenBank/DDBJ whole genome shotgun (WGS) entry which is preliminary data.</text>
</comment>
<proteinExistence type="predicted"/>
<evidence type="ECO:0000313" key="1">
    <source>
        <dbReference type="EMBL" id="CDH26669.1"/>
    </source>
</evidence>
<organism evidence="1">
    <name type="scientific">Xenorhabdus bovienii str. kraussei Becker Underwood</name>
    <dbReference type="NCBI Taxonomy" id="1398204"/>
    <lineage>
        <taxon>Bacteria</taxon>
        <taxon>Pseudomonadati</taxon>
        <taxon>Pseudomonadota</taxon>
        <taxon>Gammaproteobacteria</taxon>
        <taxon>Enterobacterales</taxon>
        <taxon>Morganellaceae</taxon>
        <taxon>Xenorhabdus</taxon>
    </lineage>
</organism>
<name>A0A077Q3N7_XENBV</name>
<accession>A0A077Q3N7</accession>
<dbReference type="HOGENOM" id="CLU_3223975_0_0_6"/>
<protein>
    <submittedName>
        <fullName evidence="1">Uncharacterized protein</fullName>
    </submittedName>
</protein>
<dbReference type="EMBL" id="CBSZ010000425">
    <property type="protein sequence ID" value="CDH26669.1"/>
    <property type="molecule type" value="Genomic_DNA"/>
</dbReference>
<dbReference type="AlphaFoldDB" id="A0A077Q3N7"/>
<sequence length="44" mass="4851">MARTKVISITEAAKVVADVLALPLSEPKPTRQTREDKHSASAWF</sequence>
<gene>
    <name evidence="1" type="ORF">XBKB1_870005</name>
</gene>
<dbReference type="Proteomes" id="UP000028493">
    <property type="component" value="Unassembled WGS sequence"/>
</dbReference>
<reference evidence="1" key="1">
    <citation type="submission" date="2013-07" db="EMBL/GenBank/DDBJ databases">
        <title>Sub-species coevolution in mutualistic symbiosis.</title>
        <authorList>
            <person name="Murfin K."/>
            <person name="Klassen J."/>
            <person name="Lee M."/>
            <person name="Forst S."/>
            <person name="Stock P."/>
            <person name="Goodrich-Blair H."/>
        </authorList>
    </citation>
    <scope>NUCLEOTIDE SEQUENCE [LARGE SCALE GENOMIC DNA]</scope>
    <source>
        <strain evidence="1">Kraussei Becker Underwood</strain>
    </source>
</reference>